<dbReference type="PANTHER" id="PTHR11223">
    <property type="entry name" value="EXPORTIN 1/5"/>
    <property type="match status" value="1"/>
</dbReference>
<comment type="caution">
    <text evidence="2">The sequence shown here is derived from an EMBL/GenBank/DDBJ whole genome shotgun (WGS) entry which is preliminary data.</text>
</comment>
<accession>A0A6A3AU65</accession>
<dbReference type="InterPro" id="IPR045478">
    <property type="entry name" value="Exportin-5_C"/>
</dbReference>
<sequence>MAHLQREGRLLRSEHNLLGEAFLVMASSAGSQRQQEVLAWLLEPMSQQWIQIEWQNNYLSEPFGLVCLCSERAFMWSLFHTVTFFEKALKRSGMRKGNYNLQNSSTEIPTPYPIASHLLWMLPPLLKMLRGIHSLWSPSVFQMLPGEIKAAMSMSDVERSSLLGGGNLKSSKGTLTFVDGPQFDVNKEGYTEPNEADIRNWLKGIRDSGYNVLGLFTIIGDPFFKCMDLSPVLWICGRYGSKSYFTHYLFIVSKLRAVHGLVFCTKVGQRSLIIMGFSQGLNASLPSLEHSGHVSRVDTSSLNDLDAFALGSMIGFLLKHKSLAIPMLQISLEAFSWTDREAVAKVCSFSADVVLLAIFMNNADLLEFVSRDLFSAAIRARPRNSLNAPENRIDEGETAGLAAIL</sequence>
<dbReference type="Proteomes" id="UP000436088">
    <property type="component" value="Unassembled WGS sequence"/>
</dbReference>
<evidence type="ECO:0000259" key="1">
    <source>
        <dbReference type="Pfam" id="PF19273"/>
    </source>
</evidence>
<dbReference type="EMBL" id="VEPZ02000970">
    <property type="protein sequence ID" value="KAE8706449.1"/>
    <property type="molecule type" value="Genomic_DNA"/>
</dbReference>
<dbReference type="GO" id="GO:0003723">
    <property type="term" value="F:RNA binding"/>
    <property type="evidence" value="ECO:0007669"/>
    <property type="project" value="TreeGrafter"/>
</dbReference>
<protein>
    <submittedName>
        <fullName evidence="2">Protein HASTY 1-like isoform X2</fullName>
    </submittedName>
</protein>
<proteinExistence type="predicted"/>
<feature type="domain" description="Exportin-5 C-terminal" evidence="1">
    <location>
        <begin position="272"/>
        <end position="380"/>
    </location>
</feature>
<keyword evidence="3" id="KW-1185">Reference proteome</keyword>
<dbReference type="InterPro" id="IPR045065">
    <property type="entry name" value="XPO1/5"/>
</dbReference>
<evidence type="ECO:0000313" key="3">
    <source>
        <dbReference type="Proteomes" id="UP000436088"/>
    </source>
</evidence>
<dbReference type="InterPro" id="IPR011989">
    <property type="entry name" value="ARM-like"/>
</dbReference>
<feature type="domain" description="Exportin-5 C-terminal" evidence="1">
    <location>
        <begin position="1"/>
        <end position="233"/>
    </location>
</feature>
<gene>
    <name evidence="2" type="ORF">F3Y22_tig00110393pilonHSYRG00196</name>
</gene>
<organism evidence="2 3">
    <name type="scientific">Hibiscus syriacus</name>
    <name type="common">Rose of Sharon</name>
    <dbReference type="NCBI Taxonomy" id="106335"/>
    <lineage>
        <taxon>Eukaryota</taxon>
        <taxon>Viridiplantae</taxon>
        <taxon>Streptophyta</taxon>
        <taxon>Embryophyta</taxon>
        <taxon>Tracheophyta</taxon>
        <taxon>Spermatophyta</taxon>
        <taxon>Magnoliopsida</taxon>
        <taxon>eudicotyledons</taxon>
        <taxon>Gunneridae</taxon>
        <taxon>Pentapetalae</taxon>
        <taxon>rosids</taxon>
        <taxon>malvids</taxon>
        <taxon>Malvales</taxon>
        <taxon>Malvaceae</taxon>
        <taxon>Malvoideae</taxon>
        <taxon>Hibiscus</taxon>
    </lineage>
</organism>
<dbReference type="Gene3D" id="1.25.10.10">
    <property type="entry name" value="Leucine-rich Repeat Variant"/>
    <property type="match status" value="2"/>
</dbReference>
<dbReference type="Pfam" id="PF19273">
    <property type="entry name" value="Exportin-5"/>
    <property type="match status" value="2"/>
</dbReference>
<reference evidence="2" key="1">
    <citation type="submission" date="2019-09" db="EMBL/GenBank/DDBJ databases">
        <title>Draft genome information of white flower Hibiscus syriacus.</title>
        <authorList>
            <person name="Kim Y.-M."/>
        </authorList>
    </citation>
    <scope>NUCLEOTIDE SEQUENCE [LARGE SCALE GENOMIC DNA]</scope>
    <source>
        <strain evidence="2">YM2019G1</strain>
    </source>
</reference>
<dbReference type="GO" id="GO:0005634">
    <property type="term" value="C:nucleus"/>
    <property type="evidence" value="ECO:0007669"/>
    <property type="project" value="TreeGrafter"/>
</dbReference>
<name>A0A6A3AU65_HIBSY</name>
<dbReference type="GO" id="GO:0005049">
    <property type="term" value="F:nuclear export signal receptor activity"/>
    <property type="evidence" value="ECO:0007669"/>
    <property type="project" value="InterPro"/>
</dbReference>
<dbReference type="PANTHER" id="PTHR11223:SF3">
    <property type="entry name" value="EXPORTIN-5"/>
    <property type="match status" value="1"/>
</dbReference>
<dbReference type="GO" id="GO:0042565">
    <property type="term" value="C:RNA nuclear export complex"/>
    <property type="evidence" value="ECO:0007669"/>
    <property type="project" value="TreeGrafter"/>
</dbReference>
<dbReference type="GO" id="GO:0006611">
    <property type="term" value="P:protein export from nucleus"/>
    <property type="evidence" value="ECO:0007669"/>
    <property type="project" value="InterPro"/>
</dbReference>
<dbReference type="GO" id="GO:0005737">
    <property type="term" value="C:cytoplasm"/>
    <property type="evidence" value="ECO:0007669"/>
    <property type="project" value="TreeGrafter"/>
</dbReference>
<evidence type="ECO:0000313" key="2">
    <source>
        <dbReference type="EMBL" id="KAE8706449.1"/>
    </source>
</evidence>
<dbReference type="AlphaFoldDB" id="A0A6A3AU65"/>
<dbReference type="GO" id="GO:0006405">
    <property type="term" value="P:RNA export from nucleus"/>
    <property type="evidence" value="ECO:0007669"/>
    <property type="project" value="TreeGrafter"/>
</dbReference>